<dbReference type="InterPro" id="IPR036390">
    <property type="entry name" value="WH_DNA-bd_sf"/>
</dbReference>
<dbReference type="GO" id="GO:0003700">
    <property type="term" value="F:DNA-binding transcription factor activity"/>
    <property type="evidence" value="ECO:0007669"/>
    <property type="project" value="InterPro"/>
</dbReference>
<dbReference type="CDD" id="cd05466">
    <property type="entry name" value="PBP2_LTTR_substrate"/>
    <property type="match status" value="1"/>
</dbReference>
<organism evidence="6 7">
    <name type="scientific">Marinobacterium lutimaris</name>
    <dbReference type="NCBI Taxonomy" id="568106"/>
    <lineage>
        <taxon>Bacteria</taxon>
        <taxon>Pseudomonadati</taxon>
        <taxon>Pseudomonadota</taxon>
        <taxon>Gammaproteobacteria</taxon>
        <taxon>Oceanospirillales</taxon>
        <taxon>Oceanospirillaceae</taxon>
        <taxon>Marinobacterium</taxon>
    </lineage>
</organism>
<dbReference type="RefSeq" id="WP_104005337.1">
    <property type="nucleotide sequence ID" value="NZ_FNVQ01000006.1"/>
</dbReference>
<comment type="similarity">
    <text evidence="1">Belongs to the LysR transcriptional regulatory family.</text>
</comment>
<feature type="domain" description="HTH lysR-type" evidence="5">
    <location>
        <begin position="2"/>
        <end position="59"/>
    </location>
</feature>
<dbReference type="Pfam" id="PF03466">
    <property type="entry name" value="LysR_substrate"/>
    <property type="match status" value="1"/>
</dbReference>
<dbReference type="SUPFAM" id="SSF53850">
    <property type="entry name" value="Periplasmic binding protein-like II"/>
    <property type="match status" value="1"/>
</dbReference>
<protein>
    <submittedName>
        <fullName evidence="6">Transcriptional regulator, LysR family</fullName>
    </submittedName>
</protein>
<evidence type="ECO:0000256" key="3">
    <source>
        <dbReference type="ARBA" id="ARBA00023125"/>
    </source>
</evidence>
<dbReference type="PANTHER" id="PTHR30126:SF77">
    <property type="entry name" value="TRANSCRIPTIONAL REGULATORY PROTEIN"/>
    <property type="match status" value="1"/>
</dbReference>
<evidence type="ECO:0000256" key="2">
    <source>
        <dbReference type="ARBA" id="ARBA00023015"/>
    </source>
</evidence>
<keyword evidence="7" id="KW-1185">Reference proteome</keyword>
<dbReference type="InterPro" id="IPR005119">
    <property type="entry name" value="LysR_subst-bd"/>
</dbReference>
<dbReference type="GO" id="GO:0000976">
    <property type="term" value="F:transcription cis-regulatory region binding"/>
    <property type="evidence" value="ECO:0007669"/>
    <property type="project" value="TreeGrafter"/>
</dbReference>
<dbReference type="AlphaFoldDB" id="A0A1H6DHJ9"/>
<evidence type="ECO:0000259" key="5">
    <source>
        <dbReference type="PROSITE" id="PS50931"/>
    </source>
</evidence>
<evidence type="ECO:0000313" key="7">
    <source>
        <dbReference type="Proteomes" id="UP000236745"/>
    </source>
</evidence>
<reference evidence="6 7" key="1">
    <citation type="submission" date="2016-10" db="EMBL/GenBank/DDBJ databases">
        <authorList>
            <person name="de Groot N.N."/>
        </authorList>
    </citation>
    <scope>NUCLEOTIDE SEQUENCE [LARGE SCALE GENOMIC DNA]</scope>
    <source>
        <strain evidence="6 7">DSM 22012</strain>
    </source>
</reference>
<dbReference type="Gene3D" id="3.40.190.10">
    <property type="entry name" value="Periplasmic binding protein-like II"/>
    <property type="match status" value="2"/>
</dbReference>
<gene>
    <name evidence="6" type="ORF">SAMN05444390_10690</name>
</gene>
<dbReference type="Proteomes" id="UP000236745">
    <property type="component" value="Unassembled WGS sequence"/>
</dbReference>
<dbReference type="SUPFAM" id="SSF46785">
    <property type="entry name" value="Winged helix' DNA-binding domain"/>
    <property type="match status" value="1"/>
</dbReference>
<dbReference type="OrthoDB" id="9786526at2"/>
<dbReference type="FunFam" id="1.10.10.10:FF:000001">
    <property type="entry name" value="LysR family transcriptional regulator"/>
    <property type="match status" value="1"/>
</dbReference>
<dbReference type="EMBL" id="FNVQ01000006">
    <property type="protein sequence ID" value="SEG84165.1"/>
    <property type="molecule type" value="Genomic_DNA"/>
</dbReference>
<dbReference type="InterPro" id="IPR036388">
    <property type="entry name" value="WH-like_DNA-bd_sf"/>
</dbReference>
<dbReference type="Gene3D" id="1.10.10.10">
    <property type="entry name" value="Winged helix-like DNA-binding domain superfamily/Winged helix DNA-binding domain"/>
    <property type="match status" value="1"/>
</dbReference>
<dbReference type="InterPro" id="IPR000847">
    <property type="entry name" value="LysR_HTH_N"/>
</dbReference>
<evidence type="ECO:0000256" key="4">
    <source>
        <dbReference type="ARBA" id="ARBA00023163"/>
    </source>
</evidence>
<dbReference type="Pfam" id="PF00126">
    <property type="entry name" value="HTH_1"/>
    <property type="match status" value="1"/>
</dbReference>
<evidence type="ECO:0000256" key="1">
    <source>
        <dbReference type="ARBA" id="ARBA00009437"/>
    </source>
</evidence>
<proteinExistence type="inferred from homology"/>
<sequence length="299" mass="33839">MFDFKELEAFVWIVRLGSFRQAARHLHLTQPSISDRIARLEDTLGEQILERNQRPIKPTLRGREFFRHAEKMLQARQKALLPFQPESSFSGTFHLGVVETIVHSWLPAFLTDLSGRYPAMTLELEVDTTTRLLQRLQSHELDLAFVTGPVELEDSLHQRLCSYPVSFITRPSLLESVGSSKELLERYPLLTYPRDSRPFLELQGLLYGAGLSHIKVHNSGSLWTIVRLAMAGFGIGVIPPVICAPELARGELSLVDMPISPPNLNFYSLWSPGHDSYIAEAISAHAVSFDKEKAVDFYR</sequence>
<keyword evidence="4" id="KW-0804">Transcription</keyword>
<accession>A0A1H6DHJ9</accession>
<evidence type="ECO:0000313" key="6">
    <source>
        <dbReference type="EMBL" id="SEG84165.1"/>
    </source>
</evidence>
<dbReference type="PROSITE" id="PS50931">
    <property type="entry name" value="HTH_LYSR"/>
    <property type="match status" value="1"/>
</dbReference>
<keyword evidence="2" id="KW-0805">Transcription regulation</keyword>
<keyword evidence="3" id="KW-0238">DNA-binding</keyword>
<name>A0A1H6DHJ9_9GAMM</name>
<dbReference type="PANTHER" id="PTHR30126">
    <property type="entry name" value="HTH-TYPE TRANSCRIPTIONAL REGULATOR"/>
    <property type="match status" value="1"/>
</dbReference>
<dbReference type="PRINTS" id="PR00039">
    <property type="entry name" value="HTHLYSR"/>
</dbReference>